<feature type="compositionally biased region" description="Basic residues" evidence="1">
    <location>
        <begin position="179"/>
        <end position="191"/>
    </location>
</feature>
<feature type="non-terminal residue" evidence="2">
    <location>
        <position position="1"/>
    </location>
</feature>
<organism evidence="2 3">
    <name type="scientific">Verticillium longisporum</name>
    <name type="common">Verticillium dahliae var. longisporum</name>
    <dbReference type="NCBI Taxonomy" id="100787"/>
    <lineage>
        <taxon>Eukaryota</taxon>
        <taxon>Fungi</taxon>
        <taxon>Dikarya</taxon>
        <taxon>Ascomycota</taxon>
        <taxon>Pezizomycotina</taxon>
        <taxon>Sordariomycetes</taxon>
        <taxon>Hypocreomycetidae</taxon>
        <taxon>Glomerellales</taxon>
        <taxon>Plectosphaerellaceae</taxon>
        <taxon>Verticillium</taxon>
    </lineage>
</organism>
<feature type="non-terminal residue" evidence="2">
    <location>
        <position position="294"/>
    </location>
</feature>
<feature type="compositionally biased region" description="Basic residues" evidence="1">
    <location>
        <begin position="242"/>
        <end position="260"/>
    </location>
</feature>
<dbReference type="AlphaFoldDB" id="A0A0G4M984"/>
<accession>A0A0G4M984</accession>
<feature type="compositionally biased region" description="Low complexity" evidence="1">
    <location>
        <begin position="269"/>
        <end position="294"/>
    </location>
</feature>
<evidence type="ECO:0000313" key="3">
    <source>
        <dbReference type="Proteomes" id="UP000044602"/>
    </source>
</evidence>
<keyword evidence="3" id="KW-1185">Reference proteome</keyword>
<protein>
    <submittedName>
        <fullName evidence="2">Uncharacterized protein</fullName>
    </submittedName>
</protein>
<sequence>PRRLPARLCLHRRRRLLRHDVARRDGHLHPRRRLLHGLRLALLRPLARLRHGLDLLVLLVRHLCARALRRRPHHPVLELVPQRRHLHRRLLGRLHRHQLHARPLVRRARDVVLLHQGRHHCRLDPLRRVRQRRRRRRGLHRLQALAPAGALCRVHGRRRHGQVCRLLVRPHHRRLLLPGLRARRHRRRRVPRPGQERAARHPRHLLGHLLPLHRHRLLPRPARALGRRAPAVRRQGRERLAPRHRRPARRRQGPARHHQRRPPDRRPLGRQLQRLLGQPHPAGPRLRGPRAPVD</sequence>
<dbReference type="Proteomes" id="UP000044602">
    <property type="component" value="Unassembled WGS sequence"/>
</dbReference>
<evidence type="ECO:0000256" key="1">
    <source>
        <dbReference type="SAM" id="MobiDB-lite"/>
    </source>
</evidence>
<evidence type="ECO:0000313" key="2">
    <source>
        <dbReference type="EMBL" id="CRK30706.1"/>
    </source>
</evidence>
<gene>
    <name evidence="2" type="ORF">BN1708_018541</name>
</gene>
<feature type="region of interest" description="Disordered" evidence="1">
    <location>
        <begin position="217"/>
        <end position="294"/>
    </location>
</feature>
<proteinExistence type="predicted"/>
<dbReference type="EMBL" id="CVQH01021480">
    <property type="protein sequence ID" value="CRK30706.1"/>
    <property type="molecule type" value="Genomic_DNA"/>
</dbReference>
<reference evidence="2 3" key="1">
    <citation type="submission" date="2015-05" db="EMBL/GenBank/DDBJ databases">
        <authorList>
            <person name="Wang D.B."/>
            <person name="Wang M."/>
        </authorList>
    </citation>
    <scope>NUCLEOTIDE SEQUENCE [LARGE SCALE GENOMIC DNA]</scope>
    <source>
        <strain evidence="2">VL1</strain>
    </source>
</reference>
<feature type="region of interest" description="Disordered" evidence="1">
    <location>
        <begin position="179"/>
        <end position="204"/>
    </location>
</feature>
<feature type="compositionally biased region" description="Low complexity" evidence="1">
    <location>
        <begin position="219"/>
        <end position="229"/>
    </location>
</feature>
<name>A0A0G4M984_VERLO</name>